<dbReference type="InterPro" id="IPR036526">
    <property type="entry name" value="C-N_Hydrolase_sf"/>
</dbReference>
<accession>A0A820PD08</accession>
<protein>
    <submittedName>
        <fullName evidence="1">Uncharacterized protein</fullName>
    </submittedName>
</protein>
<comment type="caution">
    <text evidence="1">The sequence shown here is derived from an EMBL/GenBank/DDBJ whole genome shotgun (WGS) entry which is preliminary data.</text>
</comment>
<gene>
    <name evidence="1" type="ORF">FNK824_LOCUS43923</name>
</gene>
<dbReference type="EMBL" id="CAJOBE010065635">
    <property type="protein sequence ID" value="CAF4400231.1"/>
    <property type="molecule type" value="Genomic_DNA"/>
</dbReference>
<dbReference type="SUPFAM" id="SSF56317">
    <property type="entry name" value="Carbon-nitrogen hydrolase"/>
    <property type="match status" value="1"/>
</dbReference>
<organism evidence="1 2">
    <name type="scientific">Rotaria sordida</name>
    <dbReference type="NCBI Taxonomy" id="392033"/>
    <lineage>
        <taxon>Eukaryota</taxon>
        <taxon>Metazoa</taxon>
        <taxon>Spiralia</taxon>
        <taxon>Gnathifera</taxon>
        <taxon>Rotifera</taxon>
        <taxon>Eurotatoria</taxon>
        <taxon>Bdelloidea</taxon>
        <taxon>Philodinida</taxon>
        <taxon>Philodinidae</taxon>
        <taxon>Rotaria</taxon>
    </lineage>
</organism>
<evidence type="ECO:0000313" key="2">
    <source>
        <dbReference type="Proteomes" id="UP000663874"/>
    </source>
</evidence>
<proteinExistence type="predicted"/>
<sequence length="84" mass="9519">GILPAGVSIGLVIDEPICGRIINRYRQFSKTTSVMNFIRWLSSTSDGIRLLNSDLIINDKGNIVGRYSKIDLFYVQPDYLVIRE</sequence>
<feature type="non-terminal residue" evidence="1">
    <location>
        <position position="1"/>
    </location>
</feature>
<evidence type="ECO:0000313" key="1">
    <source>
        <dbReference type="EMBL" id="CAF4400231.1"/>
    </source>
</evidence>
<name>A0A820PD08_9BILA</name>
<dbReference type="AlphaFoldDB" id="A0A820PD08"/>
<reference evidence="1" key="1">
    <citation type="submission" date="2021-02" db="EMBL/GenBank/DDBJ databases">
        <authorList>
            <person name="Nowell W R."/>
        </authorList>
    </citation>
    <scope>NUCLEOTIDE SEQUENCE</scope>
</reference>
<dbReference type="Gene3D" id="3.60.110.10">
    <property type="entry name" value="Carbon-nitrogen hydrolase"/>
    <property type="match status" value="1"/>
</dbReference>
<dbReference type="Proteomes" id="UP000663874">
    <property type="component" value="Unassembled WGS sequence"/>
</dbReference>